<evidence type="ECO:0000313" key="2">
    <source>
        <dbReference type="EMBL" id="EKO37267.1"/>
    </source>
</evidence>
<reference evidence="2 3" key="1">
    <citation type="submission" date="2012-09" db="EMBL/GenBank/DDBJ databases">
        <authorList>
            <person name="Dupont C.L."/>
            <person name="Rusch D.B."/>
            <person name="Lombardo M.-J."/>
            <person name="Novotny M."/>
            <person name="Yee-Greenbaum J."/>
            <person name="Laskin R."/>
        </authorList>
    </citation>
    <scope>NUCLEOTIDE SEQUENCE [LARGE SCALE GENOMIC DNA]</scope>
    <source>
        <strain evidence="2">SAR86E</strain>
    </source>
</reference>
<proteinExistence type="predicted"/>
<keyword evidence="1" id="KW-1133">Transmembrane helix</keyword>
<keyword evidence="3" id="KW-1185">Reference proteome</keyword>
<protein>
    <submittedName>
        <fullName evidence="2">Uncharacterized protein</fullName>
    </submittedName>
</protein>
<dbReference type="Proteomes" id="UP000010310">
    <property type="component" value="Unassembled WGS sequence"/>
</dbReference>
<name>K6FF79_9GAMM</name>
<evidence type="ECO:0000313" key="3">
    <source>
        <dbReference type="Proteomes" id="UP000010310"/>
    </source>
</evidence>
<feature type="transmembrane region" description="Helical" evidence="1">
    <location>
        <begin position="15"/>
        <end position="35"/>
    </location>
</feature>
<accession>K6FF79</accession>
<sequence length="42" mass="4486">MNSAVVFKSASGQDLTLHGSCILSLPVTVTCSIPVKRRLRSI</sequence>
<keyword evidence="1" id="KW-0812">Transmembrane</keyword>
<evidence type="ECO:0000256" key="1">
    <source>
        <dbReference type="SAM" id="Phobius"/>
    </source>
</evidence>
<keyword evidence="1" id="KW-0472">Membrane</keyword>
<dbReference type="AlphaFoldDB" id="K6FF79"/>
<comment type="caution">
    <text evidence="2">The sequence shown here is derived from an EMBL/GenBank/DDBJ whole genome shotgun (WGS) entry which is preliminary data.</text>
</comment>
<organism evidence="2 3">
    <name type="scientific">SAR86 cluster bacterium SAR86E</name>
    <dbReference type="NCBI Taxonomy" id="1208365"/>
    <lineage>
        <taxon>Bacteria</taxon>
        <taxon>Pseudomonadati</taxon>
        <taxon>Pseudomonadota</taxon>
        <taxon>Gammaproteobacteria</taxon>
        <taxon>SAR86 cluster</taxon>
    </lineage>
</organism>
<dbReference type="STRING" id="1208365.B273_0322"/>
<dbReference type="EMBL" id="AMWX01000001">
    <property type="protein sequence ID" value="EKO37267.1"/>
    <property type="molecule type" value="Genomic_DNA"/>
</dbReference>
<gene>
    <name evidence="2" type="ORF">B273_0322</name>
</gene>